<dbReference type="Gene3D" id="1.10.3210.10">
    <property type="entry name" value="Hypothetical protein af1432"/>
    <property type="match status" value="1"/>
</dbReference>
<dbReference type="NCBIfam" id="TIGR00277">
    <property type="entry name" value="HDIG"/>
    <property type="match status" value="1"/>
</dbReference>
<dbReference type="Pfam" id="PF01966">
    <property type="entry name" value="HD"/>
    <property type="match status" value="1"/>
</dbReference>
<dbReference type="InterPro" id="IPR003607">
    <property type="entry name" value="HD/PDEase_dom"/>
</dbReference>
<dbReference type="Proteomes" id="UP000092971">
    <property type="component" value="Chromosome"/>
</dbReference>
<dbReference type="AlphaFoldDB" id="A0A1B1YBP7"/>
<evidence type="ECO:0000313" key="3">
    <source>
        <dbReference type="Proteomes" id="UP000092971"/>
    </source>
</evidence>
<name>A0A1B1YBP7_THEST</name>
<feature type="domain" description="HD" evidence="1">
    <location>
        <begin position="33"/>
        <end position="136"/>
    </location>
</feature>
<dbReference type="InterPro" id="IPR006675">
    <property type="entry name" value="HDIG_dom"/>
</dbReference>
<dbReference type="CDD" id="cd00077">
    <property type="entry name" value="HDc"/>
    <property type="match status" value="1"/>
</dbReference>
<reference evidence="2 3" key="1">
    <citation type="submission" date="2016-02" db="EMBL/GenBank/DDBJ databases">
        <title>Comparison of Clostridium stercorarium subspecies using comparative genomics and transcriptomics.</title>
        <authorList>
            <person name="Schellenberg J."/>
            <person name="Thallinger G."/>
            <person name="Levin D.B."/>
            <person name="Zhang X."/>
            <person name="Alvare G."/>
            <person name="Fristensky B."/>
            <person name="Sparling R."/>
        </authorList>
    </citation>
    <scope>NUCLEOTIDE SEQUENCE [LARGE SCALE GENOMIC DNA]</scope>
    <source>
        <strain evidence="2 3">DSM 2910</strain>
    </source>
</reference>
<proteinExistence type="predicted"/>
<protein>
    <recommendedName>
        <fullName evidence="1">HD domain-containing protein</fullName>
    </recommendedName>
</protein>
<dbReference type="SMART" id="SM00471">
    <property type="entry name" value="HDc"/>
    <property type="match status" value="1"/>
</dbReference>
<dbReference type="OrthoDB" id="1669667at2"/>
<accession>A0A1B1YBP7</accession>
<evidence type="ECO:0000259" key="1">
    <source>
        <dbReference type="PROSITE" id="PS51831"/>
    </source>
</evidence>
<dbReference type="EMBL" id="CP014672">
    <property type="protein sequence ID" value="ANW98149.1"/>
    <property type="molecule type" value="Genomic_DNA"/>
</dbReference>
<sequence>MNRIKKILHHKIYLDCLQKLKEFEKDREFCKHTLEHFIDVARIMYIMALENDDNIDKELIYAAGLLHDVGRVKEYENGTPHNIAGLDIIRKIMNDAGFYENEINQVLNAVENHRDENGGRDLLSKYLYEADKKSRNCFCCMAYDKCKWSEEEKNRSITK</sequence>
<dbReference type="SUPFAM" id="SSF109604">
    <property type="entry name" value="HD-domain/PDEase-like"/>
    <property type="match status" value="1"/>
</dbReference>
<dbReference type="InterPro" id="IPR006674">
    <property type="entry name" value="HD_domain"/>
</dbReference>
<dbReference type="PROSITE" id="PS51831">
    <property type="entry name" value="HD"/>
    <property type="match status" value="1"/>
</dbReference>
<dbReference type="RefSeq" id="WP_015358427.1">
    <property type="nucleotide sequence ID" value="NZ_CP014672.1"/>
</dbReference>
<organism evidence="2 3">
    <name type="scientific">Thermoclostridium stercorarium subsp. thermolacticum DSM 2910</name>
    <dbReference type="NCBI Taxonomy" id="1121336"/>
    <lineage>
        <taxon>Bacteria</taxon>
        <taxon>Bacillati</taxon>
        <taxon>Bacillota</taxon>
        <taxon>Clostridia</taxon>
        <taxon>Eubacteriales</taxon>
        <taxon>Oscillospiraceae</taxon>
        <taxon>Thermoclostridium</taxon>
    </lineage>
</organism>
<evidence type="ECO:0000313" key="2">
    <source>
        <dbReference type="EMBL" id="ANW98149.1"/>
    </source>
</evidence>
<gene>
    <name evidence="2" type="ORF">CSTERTH_03380</name>
</gene>